<keyword evidence="2" id="KW-0408">Iron</keyword>
<dbReference type="InterPro" id="IPR041602">
    <property type="entry name" value="Quercetinase_C"/>
</dbReference>
<dbReference type="KEGG" id="slac:SKTS_25140"/>
<dbReference type="SUPFAM" id="SSF51182">
    <property type="entry name" value="RmlC-like cupins"/>
    <property type="match status" value="1"/>
</dbReference>
<feature type="binding site" evidence="2">
    <location>
        <position position="57"/>
    </location>
    <ligand>
        <name>Fe cation</name>
        <dbReference type="ChEBI" id="CHEBI:24875"/>
    </ligand>
</feature>
<dbReference type="InterPro" id="IPR014710">
    <property type="entry name" value="RmlC-like_jellyroll"/>
</dbReference>
<feature type="binding site" evidence="2">
    <location>
        <position position="59"/>
    </location>
    <ligand>
        <name>Fe cation</name>
        <dbReference type="ChEBI" id="CHEBI:24875"/>
    </ligand>
</feature>
<dbReference type="Pfam" id="PF17954">
    <property type="entry name" value="Pirin_C_2"/>
    <property type="match status" value="1"/>
</dbReference>
<feature type="binding site" evidence="2">
    <location>
        <position position="101"/>
    </location>
    <ligand>
        <name>Fe cation</name>
        <dbReference type="ChEBI" id="CHEBI:24875"/>
    </ligand>
</feature>
<dbReference type="CDD" id="cd20311">
    <property type="entry name" value="cupin_Yhhw_C"/>
    <property type="match status" value="1"/>
</dbReference>
<evidence type="ECO:0000259" key="5">
    <source>
        <dbReference type="Pfam" id="PF17954"/>
    </source>
</evidence>
<proteinExistence type="inferred from homology"/>
<dbReference type="CDD" id="cd02910">
    <property type="entry name" value="cupin_Yhhw_N"/>
    <property type="match status" value="1"/>
</dbReference>
<dbReference type="Gene3D" id="2.60.120.10">
    <property type="entry name" value="Jelly Rolls"/>
    <property type="match status" value="2"/>
</dbReference>
<feature type="domain" description="Quercetin 2,3-dioxygenase C-terminal cupin" evidence="5">
    <location>
        <begin position="146"/>
        <end position="231"/>
    </location>
</feature>
<accession>A0A6F8VD29</accession>
<dbReference type="Pfam" id="PF02678">
    <property type="entry name" value="Pirin"/>
    <property type="match status" value="1"/>
</dbReference>
<comment type="cofactor">
    <cofactor evidence="2">
        <name>Fe cation</name>
        <dbReference type="ChEBI" id="CHEBI:24875"/>
    </cofactor>
    <text evidence="2">Binds 1 Fe cation per subunit.</text>
</comment>
<feature type="binding site" evidence="2">
    <location>
        <position position="103"/>
    </location>
    <ligand>
        <name>Fe cation</name>
        <dbReference type="ChEBI" id="CHEBI:24875"/>
    </ligand>
</feature>
<dbReference type="InterPro" id="IPR012093">
    <property type="entry name" value="Pirin"/>
</dbReference>
<dbReference type="AlphaFoldDB" id="A0A6F8VD29"/>
<dbReference type="InterPro" id="IPR003829">
    <property type="entry name" value="Pirin_N_dom"/>
</dbReference>
<organism evidence="6 7">
    <name type="scientific">Sulfurimicrobium lacus</name>
    <dbReference type="NCBI Taxonomy" id="2715678"/>
    <lineage>
        <taxon>Bacteria</taxon>
        <taxon>Pseudomonadati</taxon>
        <taxon>Pseudomonadota</taxon>
        <taxon>Betaproteobacteria</taxon>
        <taxon>Nitrosomonadales</taxon>
        <taxon>Sulfuricellaceae</taxon>
        <taxon>Sulfurimicrobium</taxon>
    </lineage>
</organism>
<feature type="domain" description="Pirin N-terminal" evidence="4">
    <location>
        <begin position="8"/>
        <end position="119"/>
    </location>
</feature>
<dbReference type="RefSeq" id="WP_173065624.1">
    <property type="nucleotide sequence ID" value="NZ_AP022853.1"/>
</dbReference>
<evidence type="ECO:0000259" key="4">
    <source>
        <dbReference type="Pfam" id="PF02678"/>
    </source>
</evidence>
<name>A0A6F8VD29_9PROT</name>
<dbReference type="PIRSF" id="PIRSF006232">
    <property type="entry name" value="Pirin"/>
    <property type="match status" value="1"/>
</dbReference>
<gene>
    <name evidence="6" type="ORF">SKTS_25140</name>
</gene>
<sequence length="232" mass="25484">MIQLRKASERGHANHGWLDTWHSFSFADYYDPQHMGFSVLRVINDDRIAPGAGFPTHSHRDMEIITYLLQGSLAHKDSMGNGSVIRPGEIQRMSAGSGISHSEFNASESEEAHLLQIWIEPKENGITPSYEQKSLPVAGNNAQLNLLASPDGQDGSVIIHQDVRLYATHLQEHGEVAYSLPAGRRAYLHLARGKLKLNGLELEAGDGAKILDENINILSTEAGSEALLFDLP</sequence>
<evidence type="ECO:0000256" key="3">
    <source>
        <dbReference type="RuleBase" id="RU003457"/>
    </source>
</evidence>
<dbReference type="GO" id="GO:0046872">
    <property type="term" value="F:metal ion binding"/>
    <property type="evidence" value="ECO:0007669"/>
    <property type="project" value="UniProtKB-KW"/>
</dbReference>
<dbReference type="InterPro" id="IPR011051">
    <property type="entry name" value="RmlC_Cupin_sf"/>
</dbReference>
<comment type="similarity">
    <text evidence="1 3">Belongs to the pirin family.</text>
</comment>
<dbReference type="PANTHER" id="PTHR43212">
    <property type="entry name" value="QUERCETIN 2,3-DIOXYGENASE"/>
    <property type="match status" value="1"/>
</dbReference>
<keyword evidence="7" id="KW-1185">Reference proteome</keyword>
<evidence type="ECO:0000256" key="2">
    <source>
        <dbReference type="PIRSR" id="PIRSR006232-1"/>
    </source>
</evidence>
<dbReference type="Proteomes" id="UP000502260">
    <property type="component" value="Chromosome"/>
</dbReference>
<evidence type="ECO:0000313" key="7">
    <source>
        <dbReference type="Proteomes" id="UP000502260"/>
    </source>
</evidence>
<reference evidence="7" key="1">
    <citation type="submission" date="2020-03" db="EMBL/GenBank/DDBJ databases">
        <title>Complete genome sequence of sulfur-oxidizing bacterium skT11.</title>
        <authorList>
            <person name="Kanda M."/>
            <person name="Kojima H."/>
            <person name="Fukui M."/>
        </authorList>
    </citation>
    <scope>NUCLEOTIDE SEQUENCE [LARGE SCALE GENOMIC DNA]</scope>
    <source>
        <strain evidence="7">skT11</strain>
    </source>
</reference>
<keyword evidence="2" id="KW-0479">Metal-binding</keyword>
<protein>
    <submittedName>
        <fullName evidence="6">Pirin family protein</fullName>
    </submittedName>
</protein>
<dbReference type="PANTHER" id="PTHR43212:SF3">
    <property type="entry name" value="QUERCETIN 2,3-DIOXYGENASE"/>
    <property type="match status" value="1"/>
</dbReference>
<dbReference type="EMBL" id="AP022853">
    <property type="protein sequence ID" value="BCB27628.1"/>
    <property type="molecule type" value="Genomic_DNA"/>
</dbReference>
<evidence type="ECO:0000256" key="1">
    <source>
        <dbReference type="ARBA" id="ARBA00008416"/>
    </source>
</evidence>
<evidence type="ECO:0000313" key="6">
    <source>
        <dbReference type="EMBL" id="BCB27628.1"/>
    </source>
</evidence>